<feature type="transmembrane region" description="Helical" evidence="15">
    <location>
        <begin position="7"/>
        <end position="29"/>
    </location>
</feature>
<dbReference type="GO" id="GO:0000155">
    <property type="term" value="F:phosphorelay sensor kinase activity"/>
    <property type="evidence" value="ECO:0007669"/>
    <property type="project" value="InterPro"/>
</dbReference>
<dbReference type="OrthoDB" id="9813151at2"/>
<dbReference type="Gene3D" id="3.30.565.10">
    <property type="entry name" value="Histidine kinase-like ATPase, C-terminal domain"/>
    <property type="match status" value="1"/>
</dbReference>
<evidence type="ECO:0000259" key="18">
    <source>
        <dbReference type="PROSITE" id="PS50885"/>
    </source>
</evidence>
<evidence type="ECO:0000256" key="6">
    <source>
        <dbReference type="ARBA" id="ARBA00022553"/>
    </source>
</evidence>
<comment type="catalytic activity">
    <reaction evidence="1">
        <text>ATP + protein L-histidine = ADP + protein N-phospho-L-histidine.</text>
        <dbReference type="EC" id="2.7.13.3"/>
    </reaction>
</comment>
<evidence type="ECO:0000256" key="11">
    <source>
        <dbReference type="ARBA" id="ARBA00022840"/>
    </source>
</evidence>
<protein>
    <recommendedName>
        <fullName evidence="4">histidine kinase</fullName>
        <ecNumber evidence="4">2.7.13.3</ecNumber>
    </recommendedName>
</protein>
<dbReference type="EMBL" id="FNAI01000008">
    <property type="protein sequence ID" value="SDE68524.1"/>
    <property type="molecule type" value="Genomic_DNA"/>
</dbReference>
<dbReference type="InterPro" id="IPR003660">
    <property type="entry name" value="HAMP_dom"/>
</dbReference>
<dbReference type="Pfam" id="PF00672">
    <property type="entry name" value="HAMP"/>
    <property type="match status" value="1"/>
</dbReference>
<dbReference type="GO" id="GO:0007234">
    <property type="term" value="P:osmosensory signaling via phosphorelay pathway"/>
    <property type="evidence" value="ECO:0007669"/>
    <property type="project" value="TreeGrafter"/>
</dbReference>
<keyword evidence="6" id="KW-0597">Phosphoprotein</keyword>
<keyword evidence="10 19" id="KW-0418">Kinase</keyword>
<dbReference type="PROSITE" id="PS50109">
    <property type="entry name" value="HIS_KIN"/>
    <property type="match status" value="1"/>
</dbReference>
<evidence type="ECO:0000256" key="14">
    <source>
        <dbReference type="ARBA" id="ARBA00023136"/>
    </source>
</evidence>
<organism evidence="19 20">
    <name type="scientific">Mucilaginibacter pineti</name>
    <dbReference type="NCBI Taxonomy" id="1391627"/>
    <lineage>
        <taxon>Bacteria</taxon>
        <taxon>Pseudomonadati</taxon>
        <taxon>Bacteroidota</taxon>
        <taxon>Sphingobacteriia</taxon>
        <taxon>Sphingobacteriales</taxon>
        <taxon>Sphingobacteriaceae</taxon>
        <taxon>Mucilaginibacter</taxon>
    </lineage>
</organism>
<dbReference type="Gene3D" id="1.10.287.130">
    <property type="match status" value="1"/>
</dbReference>
<dbReference type="SMART" id="SM00387">
    <property type="entry name" value="HATPase_c"/>
    <property type="match status" value="1"/>
</dbReference>
<dbReference type="InterPro" id="IPR036097">
    <property type="entry name" value="HisK_dim/P_sf"/>
</dbReference>
<dbReference type="FunFam" id="3.30.565.10:FF:000023">
    <property type="entry name" value="PAS domain-containing sensor histidine kinase"/>
    <property type="match status" value="1"/>
</dbReference>
<dbReference type="InterPro" id="IPR000014">
    <property type="entry name" value="PAS"/>
</dbReference>
<dbReference type="InterPro" id="IPR005467">
    <property type="entry name" value="His_kinase_dom"/>
</dbReference>
<evidence type="ECO:0000256" key="12">
    <source>
        <dbReference type="ARBA" id="ARBA00022989"/>
    </source>
</evidence>
<dbReference type="RefSeq" id="WP_091151136.1">
    <property type="nucleotide sequence ID" value="NZ_FNAI01000008.1"/>
</dbReference>
<keyword evidence="13" id="KW-0902">Two-component regulatory system</keyword>
<keyword evidence="11" id="KW-0067">ATP-binding</keyword>
<evidence type="ECO:0000256" key="3">
    <source>
        <dbReference type="ARBA" id="ARBA00004236"/>
    </source>
</evidence>
<evidence type="ECO:0000256" key="8">
    <source>
        <dbReference type="ARBA" id="ARBA00022692"/>
    </source>
</evidence>
<dbReference type="GO" id="GO:0006355">
    <property type="term" value="P:regulation of DNA-templated transcription"/>
    <property type="evidence" value="ECO:0007669"/>
    <property type="project" value="InterPro"/>
</dbReference>
<proteinExistence type="predicted"/>
<dbReference type="PANTHER" id="PTHR42878">
    <property type="entry name" value="TWO-COMPONENT HISTIDINE KINASE"/>
    <property type="match status" value="1"/>
</dbReference>
<dbReference type="InterPro" id="IPR036890">
    <property type="entry name" value="HATPase_C_sf"/>
</dbReference>
<dbReference type="GO" id="GO:0005524">
    <property type="term" value="F:ATP binding"/>
    <property type="evidence" value="ECO:0007669"/>
    <property type="project" value="UniProtKB-KW"/>
</dbReference>
<dbReference type="STRING" id="1391627.SAMN05216464_108209"/>
<evidence type="ECO:0000259" key="16">
    <source>
        <dbReference type="PROSITE" id="PS50109"/>
    </source>
</evidence>
<dbReference type="SUPFAM" id="SSF158472">
    <property type="entry name" value="HAMP domain-like"/>
    <property type="match status" value="1"/>
</dbReference>
<feature type="domain" description="Histidine kinase" evidence="16">
    <location>
        <begin position="366"/>
        <end position="584"/>
    </location>
</feature>
<dbReference type="Pfam" id="PF02518">
    <property type="entry name" value="HATPase_c"/>
    <property type="match status" value="1"/>
</dbReference>
<evidence type="ECO:0000256" key="15">
    <source>
        <dbReference type="SAM" id="Phobius"/>
    </source>
</evidence>
<dbReference type="PANTHER" id="PTHR42878:SF7">
    <property type="entry name" value="SENSOR HISTIDINE KINASE GLRK"/>
    <property type="match status" value="1"/>
</dbReference>
<keyword evidence="7" id="KW-0808">Transferase</keyword>
<dbReference type="Pfam" id="PF00512">
    <property type="entry name" value="HisKA"/>
    <property type="match status" value="1"/>
</dbReference>
<dbReference type="InterPro" id="IPR003661">
    <property type="entry name" value="HisK_dim/P_dom"/>
</dbReference>
<reference evidence="19 20" key="1">
    <citation type="submission" date="2016-10" db="EMBL/GenBank/DDBJ databases">
        <authorList>
            <person name="de Groot N.N."/>
        </authorList>
    </citation>
    <scope>NUCLEOTIDE SEQUENCE [LARGE SCALE GENOMIC DNA]</scope>
    <source>
        <strain evidence="19 20">47C3B</strain>
    </source>
</reference>
<evidence type="ECO:0000259" key="17">
    <source>
        <dbReference type="PROSITE" id="PS50112"/>
    </source>
</evidence>
<dbReference type="Pfam" id="PF00989">
    <property type="entry name" value="PAS"/>
    <property type="match status" value="1"/>
</dbReference>
<evidence type="ECO:0000256" key="13">
    <source>
        <dbReference type="ARBA" id="ARBA00023012"/>
    </source>
</evidence>
<evidence type="ECO:0000256" key="9">
    <source>
        <dbReference type="ARBA" id="ARBA00022741"/>
    </source>
</evidence>
<keyword evidence="5" id="KW-1003">Cell membrane</keyword>
<feature type="domain" description="PAS" evidence="17">
    <location>
        <begin position="233"/>
        <end position="279"/>
    </location>
</feature>
<dbReference type="InterPro" id="IPR004358">
    <property type="entry name" value="Sig_transdc_His_kin-like_C"/>
</dbReference>
<dbReference type="CDD" id="cd00082">
    <property type="entry name" value="HisKA"/>
    <property type="match status" value="1"/>
</dbReference>
<accession>A0A1G7EXZ1</accession>
<dbReference type="InterPro" id="IPR050351">
    <property type="entry name" value="BphY/WalK/GraS-like"/>
</dbReference>
<evidence type="ECO:0000313" key="20">
    <source>
        <dbReference type="Proteomes" id="UP000199072"/>
    </source>
</evidence>
<gene>
    <name evidence="19" type="ORF">SAMN05216464_108209</name>
</gene>
<feature type="domain" description="HAMP" evidence="18">
    <location>
        <begin position="172"/>
        <end position="224"/>
    </location>
</feature>
<dbReference type="InterPro" id="IPR003594">
    <property type="entry name" value="HATPase_dom"/>
</dbReference>
<keyword evidence="8 15" id="KW-0812">Transmembrane</keyword>
<evidence type="ECO:0000256" key="10">
    <source>
        <dbReference type="ARBA" id="ARBA00022777"/>
    </source>
</evidence>
<dbReference type="GO" id="GO:0005886">
    <property type="term" value="C:plasma membrane"/>
    <property type="evidence" value="ECO:0007669"/>
    <property type="project" value="UniProtKB-SubCell"/>
</dbReference>
<dbReference type="Gene3D" id="6.10.340.10">
    <property type="match status" value="1"/>
</dbReference>
<sequence>MKVKNKLRLGFGFLFVVVLFFGAISIFYINQISNSAKIILKDNYETLSYCREMRTILDENSLPLSNAAIEKFNGQLAKEEHNITEPGEAAGVAGIKASFNLLQNKTASLADLAIAERTTRRYLRQVETINMKAIVHKNDRANTSVDESTLFLGFAGTFTFLVLFSFSVNFPGFILNPLNTLLTGIRAIGQKNYSQRIHFDKNDEFAEVAGAFNDMAIRLNEWENSNLSKIMSEKLRIETIIEQMHDAIIGINENREVLFINTTAKNILNLGHDKMEGRSVEDMAKGNDLFKSIIADEMAGKPFKIVVDGRDSHFQLEAREIAVPNLVTDADQPLNKARIPAGKVYILRNITEFKERDEAKTNFIATISHELKTPISSIKMSLKLMRDERVGHINTEQQQLLEHIKDDSDRLLKITSELLELSQVETGNIQLNFIPVKPEQIIDYAIESVSFQAKQKGVKLEVVKSEGLPVVNADVEKTAWVLVNFLSNALRYSSEKSKVIISISNAGGEVEFSVKDFGKGIDEQYQKRLFDRYFQVPTDGQNKSGSGLGLAISKDFIEAQNGRIWVESAIGEGSKFGFALPVANV</sequence>
<dbReference type="InterPro" id="IPR013767">
    <property type="entry name" value="PAS_fold"/>
</dbReference>
<dbReference type="SUPFAM" id="SSF47384">
    <property type="entry name" value="Homodimeric domain of signal transducing histidine kinase"/>
    <property type="match status" value="1"/>
</dbReference>
<dbReference type="PRINTS" id="PR00344">
    <property type="entry name" value="BCTRLSENSOR"/>
</dbReference>
<evidence type="ECO:0000256" key="5">
    <source>
        <dbReference type="ARBA" id="ARBA00022475"/>
    </source>
</evidence>
<dbReference type="Proteomes" id="UP000199072">
    <property type="component" value="Unassembled WGS sequence"/>
</dbReference>
<keyword evidence="12 15" id="KW-1133">Transmembrane helix</keyword>
<evidence type="ECO:0000256" key="7">
    <source>
        <dbReference type="ARBA" id="ARBA00022679"/>
    </source>
</evidence>
<dbReference type="CDD" id="cd06225">
    <property type="entry name" value="HAMP"/>
    <property type="match status" value="1"/>
</dbReference>
<name>A0A1G7EXZ1_9SPHI</name>
<dbReference type="GO" id="GO:0030295">
    <property type="term" value="F:protein kinase activator activity"/>
    <property type="evidence" value="ECO:0007669"/>
    <property type="project" value="TreeGrafter"/>
</dbReference>
<dbReference type="Gene3D" id="3.30.450.20">
    <property type="entry name" value="PAS domain"/>
    <property type="match status" value="1"/>
</dbReference>
<dbReference type="GO" id="GO:0000156">
    <property type="term" value="F:phosphorelay response regulator activity"/>
    <property type="evidence" value="ECO:0007669"/>
    <property type="project" value="TreeGrafter"/>
</dbReference>
<dbReference type="EC" id="2.7.13.3" evidence="4"/>
<comment type="subcellular location">
    <subcellularLocation>
        <location evidence="3">Cell membrane</location>
    </subcellularLocation>
    <subcellularLocation>
        <location evidence="2">Membrane</location>
        <topology evidence="2">Multi-pass membrane protein</topology>
    </subcellularLocation>
</comment>
<dbReference type="SMART" id="SM00304">
    <property type="entry name" value="HAMP"/>
    <property type="match status" value="1"/>
</dbReference>
<dbReference type="SMART" id="SM00091">
    <property type="entry name" value="PAS"/>
    <property type="match status" value="1"/>
</dbReference>
<dbReference type="PROSITE" id="PS50112">
    <property type="entry name" value="PAS"/>
    <property type="match status" value="1"/>
</dbReference>
<evidence type="ECO:0000256" key="2">
    <source>
        <dbReference type="ARBA" id="ARBA00004141"/>
    </source>
</evidence>
<dbReference type="SUPFAM" id="SSF55874">
    <property type="entry name" value="ATPase domain of HSP90 chaperone/DNA topoisomerase II/histidine kinase"/>
    <property type="match status" value="1"/>
</dbReference>
<keyword evidence="14 15" id="KW-0472">Membrane</keyword>
<keyword evidence="9" id="KW-0547">Nucleotide-binding</keyword>
<evidence type="ECO:0000313" key="19">
    <source>
        <dbReference type="EMBL" id="SDE68524.1"/>
    </source>
</evidence>
<dbReference type="AlphaFoldDB" id="A0A1G7EXZ1"/>
<dbReference type="SUPFAM" id="SSF55785">
    <property type="entry name" value="PYP-like sensor domain (PAS domain)"/>
    <property type="match status" value="1"/>
</dbReference>
<dbReference type="InterPro" id="IPR035965">
    <property type="entry name" value="PAS-like_dom_sf"/>
</dbReference>
<dbReference type="SMART" id="SM00388">
    <property type="entry name" value="HisKA"/>
    <property type="match status" value="1"/>
</dbReference>
<dbReference type="PROSITE" id="PS50885">
    <property type="entry name" value="HAMP"/>
    <property type="match status" value="1"/>
</dbReference>
<keyword evidence="20" id="KW-1185">Reference proteome</keyword>
<evidence type="ECO:0000256" key="1">
    <source>
        <dbReference type="ARBA" id="ARBA00000085"/>
    </source>
</evidence>
<evidence type="ECO:0000256" key="4">
    <source>
        <dbReference type="ARBA" id="ARBA00012438"/>
    </source>
</evidence>